<evidence type="ECO:0000313" key="3">
    <source>
        <dbReference type="EMBL" id="GHF89354.1"/>
    </source>
</evidence>
<evidence type="ECO:0000256" key="2">
    <source>
        <dbReference type="SAM" id="Phobius"/>
    </source>
</evidence>
<dbReference type="EMBL" id="BNBE01000001">
    <property type="protein sequence ID" value="GHF89354.1"/>
    <property type="molecule type" value="Genomic_DNA"/>
</dbReference>
<accession>A0A919EIZ8</accession>
<reference evidence="3" key="1">
    <citation type="journal article" date="2014" name="Int. J. Syst. Evol. Microbiol.">
        <title>Complete genome sequence of Corynebacterium casei LMG S-19264T (=DSM 44701T), isolated from a smear-ripened cheese.</title>
        <authorList>
            <consortium name="US DOE Joint Genome Institute (JGI-PGF)"/>
            <person name="Walter F."/>
            <person name="Albersmeier A."/>
            <person name="Kalinowski J."/>
            <person name="Ruckert C."/>
        </authorList>
    </citation>
    <scope>NUCLEOTIDE SEQUENCE</scope>
    <source>
        <strain evidence="3">JCM 4122</strain>
    </source>
</reference>
<keyword evidence="2" id="KW-0472">Membrane</keyword>
<keyword evidence="2" id="KW-1133">Transmembrane helix</keyword>
<proteinExistence type="predicted"/>
<sequence length="336" mass="36867">MTTKDKEQEILDKISELKAALIESRPDPKSTKKDPKPDLPSLLKHHLINVDQKVATQDFITKHFAEALKQIKDIHTEATKNQWTEFAEATPIAGGFVAALEKFFENREDPAVKWERWLYAALAGAAIVVLLPFFKGLAVNLSRTAQTFRPGGDNSPEARAGRRIMTRNPDGGWMRETLGAVNQREARVWAGGTSLADLVGNPANAQNAETLTRALEGLNPQVEIFNRHAPSFLDSFKRLPRESKATKAANAVGTMREAVKQVNVRKLVKLAEGLERLNTALGEFHPTKLPKEGDIAGTATAMNNLASETGTLRTKFQELQGTIRSLDQQIGTATGG</sequence>
<gene>
    <name evidence="3" type="ORF">GCM10017667_17770</name>
</gene>
<comment type="caution">
    <text evidence="3">The sequence shown here is derived from an EMBL/GenBank/DDBJ whole genome shotgun (WGS) entry which is preliminary data.</text>
</comment>
<dbReference type="Proteomes" id="UP000632849">
    <property type="component" value="Unassembled WGS sequence"/>
</dbReference>
<dbReference type="AlphaFoldDB" id="A0A919EIZ8"/>
<name>A0A919EIZ8_STRFL</name>
<evidence type="ECO:0000313" key="4">
    <source>
        <dbReference type="Proteomes" id="UP000632849"/>
    </source>
</evidence>
<feature type="region of interest" description="Disordered" evidence="1">
    <location>
        <begin position="148"/>
        <end position="169"/>
    </location>
</feature>
<protein>
    <submittedName>
        <fullName evidence="3">Uncharacterized protein</fullName>
    </submittedName>
</protein>
<evidence type="ECO:0000256" key="1">
    <source>
        <dbReference type="SAM" id="MobiDB-lite"/>
    </source>
</evidence>
<keyword evidence="4" id="KW-1185">Reference proteome</keyword>
<organism evidence="3 4">
    <name type="scientific">Streptomyces filamentosus</name>
    <name type="common">Streptomyces roseosporus</name>
    <dbReference type="NCBI Taxonomy" id="67294"/>
    <lineage>
        <taxon>Bacteria</taxon>
        <taxon>Bacillati</taxon>
        <taxon>Actinomycetota</taxon>
        <taxon>Actinomycetes</taxon>
        <taxon>Kitasatosporales</taxon>
        <taxon>Streptomycetaceae</taxon>
        <taxon>Streptomyces</taxon>
    </lineage>
</organism>
<keyword evidence="2" id="KW-0812">Transmembrane</keyword>
<feature type="transmembrane region" description="Helical" evidence="2">
    <location>
        <begin position="117"/>
        <end position="134"/>
    </location>
</feature>
<reference evidence="3" key="2">
    <citation type="submission" date="2020-09" db="EMBL/GenBank/DDBJ databases">
        <authorList>
            <person name="Sun Q."/>
            <person name="Ohkuma M."/>
        </authorList>
    </citation>
    <scope>NUCLEOTIDE SEQUENCE</scope>
    <source>
        <strain evidence="3">JCM 4122</strain>
    </source>
</reference>
<dbReference type="RefSeq" id="WP_190041203.1">
    <property type="nucleotide sequence ID" value="NZ_BNBE01000001.1"/>
</dbReference>